<dbReference type="AlphaFoldDB" id="A0AAD6UUM1"/>
<organism evidence="1 2">
    <name type="scientific">Mycena pura</name>
    <dbReference type="NCBI Taxonomy" id="153505"/>
    <lineage>
        <taxon>Eukaryota</taxon>
        <taxon>Fungi</taxon>
        <taxon>Dikarya</taxon>
        <taxon>Basidiomycota</taxon>
        <taxon>Agaricomycotina</taxon>
        <taxon>Agaricomycetes</taxon>
        <taxon>Agaricomycetidae</taxon>
        <taxon>Agaricales</taxon>
        <taxon>Marasmiineae</taxon>
        <taxon>Mycenaceae</taxon>
        <taxon>Mycena</taxon>
    </lineage>
</organism>
<gene>
    <name evidence="1" type="ORF">GGX14DRAFT_298347</name>
</gene>
<evidence type="ECO:0000313" key="2">
    <source>
        <dbReference type="Proteomes" id="UP001219525"/>
    </source>
</evidence>
<reference evidence="1" key="1">
    <citation type="submission" date="2023-03" db="EMBL/GenBank/DDBJ databases">
        <title>Massive genome expansion in bonnet fungi (Mycena s.s.) driven by repeated elements and novel gene families across ecological guilds.</title>
        <authorList>
            <consortium name="Lawrence Berkeley National Laboratory"/>
            <person name="Harder C.B."/>
            <person name="Miyauchi S."/>
            <person name="Viragh M."/>
            <person name="Kuo A."/>
            <person name="Thoen E."/>
            <person name="Andreopoulos B."/>
            <person name="Lu D."/>
            <person name="Skrede I."/>
            <person name="Drula E."/>
            <person name="Henrissat B."/>
            <person name="Morin E."/>
            <person name="Kohler A."/>
            <person name="Barry K."/>
            <person name="LaButti K."/>
            <person name="Morin E."/>
            <person name="Salamov A."/>
            <person name="Lipzen A."/>
            <person name="Mereny Z."/>
            <person name="Hegedus B."/>
            <person name="Baldrian P."/>
            <person name="Stursova M."/>
            <person name="Weitz H."/>
            <person name="Taylor A."/>
            <person name="Grigoriev I.V."/>
            <person name="Nagy L.G."/>
            <person name="Martin F."/>
            <person name="Kauserud H."/>
        </authorList>
    </citation>
    <scope>NUCLEOTIDE SEQUENCE</scope>
    <source>
        <strain evidence="1">9144</strain>
    </source>
</reference>
<proteinExistence type="predicted"/>
<comment type="caution">
    <text evidence="1">The sequence shown here is derived from an EMBL/GenBank/DDBJ whole genome shotgun (WGS) entry which is preliminary data.</text>
</comment>
<evidence type="ECO:0000313" key="1">
    <source>
        <dbReference type="EMBL" id="KAJ7193008.1"/>
    </source>
</evidence>
<protein>
    <submittedName>
        <fullName evidence="1">Uncharacterized protein</fullName>
    </submittedName>
</protein>
<dbReference type="EMBL" id="JARJCW010000113">
    <property type="protein sequence ID" value="KAJ7193008.1"/>
    <property type="molecule type" value="Genomic_DNA"/>
</dbReference>
<keyword evidence="2" id="KW-1185">Reference proteome</keyword>
<sequence>HLHHLGYECKILRRIAAQHDNVLRTEWMYFMIQNFTAHQLVFIDESSKDGRTLARGYGRTPRG</sequence>
<feature type="non-terminal residue" evidence="1">
    <location>
        <position position="63"/>
    </location>
</feature>
<feature type="non-terminal residue" evidence="1">
    <location>
        <position position="1"/>
    </location>
</feature>
<accession>A0AAD6UUM1</accession>
<dbReference type="Proteomes" id="UP001219525">
    <property type="component" value="Unassembled WGS sequence"/>
</dbReference>
<name>A0AAD6UUM1_9AGAR</name>